<dbReference type="InterPro" id="IPR010359">
    <property type="entry name" value="IrrE_HExxH"/>
</dbReference>
<dbReference type="PANTHER" id="PTHR43236">
    <property type="entry name" value="ANTITOXIN HIGA1"/>
    <property type="match status" value="1"/>
</dbReference>
<sequence>MTVSAERKREVRERARSLVADRGVSRPPVPVDRIAKALNIFVQYAPLDEELSGMAFIKDASAVIAVNALHHPNRQRFTIAHELAHHVLHEWHLRTGVHVDKVILERASLAALGVDDLEIEANAFASELLMPRDLFEPLVHQEIDLNDEAQLTVLAKRFRVSMAALQFRLAALD</sequence>
<gene>
    <name evidence="2" type="ORF">E2493_09420</name>
</gene>
<accession>A0A4Y8ZRF8</accession>
<protein>
    <submittedName>
        <fullName evidence="2">ImmA/IrrE family metallo-endopeptidase</fullName>
    </submittedName>
</protein>
<dbReference type="Gene3D" id="1.10.10.2910">
    <property type="match status" value="1"/>
</dbReference>
<dbReference type="Pfam" id="PF06114">
    <property type="entry name" value="Peptidase_M78"/>
    <property type="match status" value="1"/>
</dbReference>
<dbReference type="PANTHER" id="PTHR43236:SF2">
    <property type="entry name" value="BLL0069 PROTEIN"/>
    <property type="match status" value="1"/>
</dbReference>
<proteinExistence type="predicted"/>
<evidence type="ECO:0000259" key="1">
    <source>
        <dbReference type="Pfam" id="PF06114"/>
    </source>
</evidence>
<dbReference type="RefSeq" id="WP_135086059.1">
    <property type="nucleotide sequence ID" value="NZ_SPDV01000014.1"/>
</dbReference>
<dbReference type="AlphaFoldDB" id="A0A4Y8ZRF8"/>
<feature type="domain" description="IrrE N-terminal-like" evidence="1">
    <location>
        <begin position="35"/>
        <end position="169"/>
    </location>
</feature>
<organism evidence="2 3">
    <name type="scientific">Sphingomonas parva</name>
    <dbReference type="NCBI Taxonomy" id="2555898"/>
    <lineage>
        <taxon>Bacteria</taxon>
        <taxon>Pseudomonadati</taxon>
        <taxon>Pseudomonadota</taxon>
        <taxon>Alphaproteobacteria</taxon>
        <taxon>Sphingomonadales</taxon>
        <taxon>Sphingomonadaceae</taxon>
        <taxon>Sphingomonas</taxon>
    </lineage>
</organism>
<dbReference type="InterPro" id="IPR052345">
    <property type="entry name" value="Rad_response_metalloprotease"/>
</dbReference>
<keyword evidence="3" id="KW-1185">Reference proteome</keyword>
<name>A0A4Y8ZRF8_9SPHN</name>
<evidence type="ECO:0000313" key="2">
    <source>
        <dbReference type="EMBL" id="TFI58628.1"/>
    </source>
</evidence>
<reference evidence="2 3" key="1">
    <citation type="submission" date="2019-03" db="EMBL/GenBank/DDBJ databases">
        <title>Genome sequence of Sphingomonas sp. 17J27-24.</title>
        <authorList>
            <person name="Kim M."/>
            <person name="Maeng S."/>
            <person name="Sathiyaraj S."/>
        </authorList>
    </citation>
    <scope>NUCLEOTIDE SEQUENCE [LARGE SCALE GENOMIC DNA]</scope>
    <source>
        <strain evidence="2 3">17J27-24</strain>
    </source>
</reference>
<evidence type="ECO:0000313" key="3">
    <source>
        <dbReference type="Proteomes" id="UP000298213"/>
    </source>
</evidence>
<dbReference type="Proteomes" id="UP000298213">
    <property type="component" value="Unassembled WGS sequence"/>
</dbReference>
<dbReference type="EMBL" id="SPDV01000014">
    <property type="protein sequence ID" value="TFI58628.1"/>
    <property type="molecule type" value="Genomic_DNA"/>
</dbReference>
<dbReference type="OrthoDB" id="9794834at2"/>
<comment type="caution">
    <text evidence="2">The sequence shown here is derived from an EMBL/GenBank/DDBJ whole genome shotgun (WGS) entry which is preliminary data.</text>
</comment>